<dbReference type="PANTHER" id="PTHR34478">
    <property type="entry name" value="PROTEIN LEMA"/>
    <property type="match status" value="1"/>
</dbReference>
<evidence type="ECO:0000256" key="5">
    <source>
        <dbReference type="ARBA" id="ARBA00023136"/>
    </source>
</evidence>
<dbReference type="STRING" id="291331.XOO3756"/>
<dbReference type="InterPro" id="IPR007156">
    <property type="entry name" value="MamQ_LemA"/>
</dbReference>
<dbReference type="HOGENOM" id="CLU_056714_0_0_6"/>
<evidence type="ECO:0000256" key="4">
    <source>
        <dbReference type="ARBA" id="ARBA00022989"/>
    </source>
</evidence>
<proteinExistence type="inferred from homology"/>
<feature type="region of interest" description="Disordered" evidence="6">
    <location>
        <begin position="226"/>
        <end position="256"/>
    </location>
</feature>
<evidence type="ECO:0000256" key="3">
    <source>
        <dbReference type="ARBA" id="ARBA00022692"/>
    </source>
</evidence>
<dbReference type="SUPFAM" id="SSF140478">
    <property type="entry name" value="LemA-like"/>
    <property type="match status" value="1"/>
</dbReference>
<evidence type="ECO:0000256" key="1">
    <source>
        <dbReference type="ARBA" id="ARBA00004167"/>
    </source>
</evidence>
<evidence type="ECO:0008006" key="9">
    <source>
        <dbReference type="Google" id="ProtNLM"/>
    </source>
</evidence>
<evidence type="ECO:0000313" key="8">
    <source>
        <dbReference type="Proteomes" id="UP000006735"/>
    </source>
</evidence>
<keyword evidence="8" id="KW-1185">Reference proteome</keyword>
<dbReference type="PANTHER" id="PTHR34478:SF2">
    <property type="entry name" value="MEMBRANE PROTEIN"/>
    <property type="match status" value="1"/>
</dbReference>
<comment type="similarity">
    <text evidence="2">Belongs to the LemA family.</text>
</comment>
<keyword evidence="3" id="KW-0812">Transmembrane</keyword>
<evidence type="ECO:0000313" key="7">
    <source>
        <dbReference type="EMBL" id="AAW77010.1"/>
    </source>
</evidence>
<evidence type="ECO:0000256" key="6">
    <source>
        <dbReference type="SAM" id="MobiDB-lite"/>
    </source>
</evidence>
<dbReference type="AlphaFoldDB" id="Q5GWB1"/>
<dbReference type="InterPro" id="IPR023353">
    <property type="entry name" value="LemA-like_dom_sf"/>
</dbReference>
<sequence>MLGIDPAAAAVLRRRCGWQAGQRRACWLDLVHGMLGFSFNGIACMPVLIRALVLLILTATLSGCGYNAIQQKEEGVKAGWAEVLNQYQRRADLIPNLVRTVQGYAQQERQVLTEVTNARARAGQIQVNADDEASLKQFQQAQGELGSALSRLLVVSENYPQLKSDQSFRDLQVQLEGTENRITVARGRYIQTVQDYNTYIRSFPQVITAKIFGYQPKPNFSVENEAQIARAPQVDFGHQQAPQQTPQQQPAPQPAQ</sequence>
<feature type="compositionally biased region" description="Low complexity" evidence="6">
    <location>
        <begin position="239"/>
        <end position="248"/>
    </location>
</feature>
<keyword evidence="4" id="KW-1133">Transmembrane helix</keyword>
<reference evidence="7 8" key="1">
    <citation type="journal article" date="2005" name="Nucleic Acids Res.">
        <title>The genome sequence of Xanthomonas oryzae pathovar oryzae KACC10331, the bacterial blight pathogen of rice.</title>
        <authorList>
            <person name="Lee B.M."/>
            <person name="Park Y.J."/>
            <person name="Park D.S."/>
            <person name="Kang H.W."/>
            <person name="Kim J.G."/>
            <person name="Song E.S."/>
            <person name="Park I.C."/>
            <person name="Yoon U.H."/>
            <person name="Hahn J.H."/>
            <person name="Koo B.S."/>
            <person name="Lee G.B."/>
            <person name="Kim H."/>
            <person name="Park H.S."/>
            <person name="Yoon K.O."/>
            <person name="Kim J.H."/>
            <person name="Jung C.H."/>
            <person name="Koh N.H."/>
            <person name="Seo J.S."/>
            <person name="Go S.J."/>
        </authorList>
    </citation>
    <scope>NUCLEOTIDE SEQUENCE [LARGE SCALE GENOMIC DNA]</scope>
    <source>
        <strain evidence="8">KACC10331 / KXO85</strain>
    </source>
</reference>
<evidence type="ECO:0000256" key="2">
    <source>
        <dbReference type="ARBA" id="ARBA00008854"/>
    </source>
</evidence>
<organism evidence="7 8">
    <name type="scientific">Xanthomonas oryzae pv. oryzae (strain KACC10331 / KXO85)</name>
    <dbReference type="NCBI Taxonomy" id="291331"/>
    <lineage>
        <taxon>Bacteria</taxon>
        <taxon>Pseudomonadati</taxon>
        <taxon>Pseudomonadota</taxon>
        <taxon>Gammaproteobacteria</taxon>
        <taxon>Lysobacterales</taxon>
        <taxon>Lysobacteraceae</taxon>
        <taxon>Xanthomonas</taxon>
    </lineage>
</organism>
<dbReference type="EMBL" id="AE013598">
    <property type="protein sequence ID" value="AAW77010.1"/>
    <property type="molecule type" value="Genomic_DNA"/>
</dbReference>
<name>Q5GWB1_XANOR</name>
<keyword evidence="5" id="KW-0472">Membrane</keyword>
<gene>
    <name evidence="7" type="primary">LemA</name>
    <name evidence="7" type="ordered locus">XOO3756</name>
</gene>
<dbReference type="Gene3D" id="1.20.1440.20">
    <property type="entry name" value="LemA-like domain"/>
    <property type="match status" value="1"/>
</dbReference>
<protein>
    <recommendedName>
        <fullName evidence="9">LemA family protein</fullName>
    </recommendedName>
</protein>
<dbReference type="GO" id="GO:0016020">
    <property type="term" value="C:membrane"/>
    <property type="evidence" value="ECO:0007669"/>
    <property type="project" value="UniProtKB-SubCell"/>
</dbReference>
<comment type="subcellular location">
    <subcellularLocation>
        <location evidence="1">Membrane</location>
        <topology evidence="1">Single-pass membrane protein</topology>
    </subcellularLocation>
</comment>
<dbReference type="Proteomes" id="UP000006735">
    <property type="component" value="Chromosome"/>
</dbReference>
<dbReference type="Pfam" id="PF04011">
    <property type="entry name" value="LemA"/>
    <property type="match status" value="1"/>
</dbReference>
<accession>Q5GWB1</accession>
<dbReference type="KEGG" id="xoo:XOO3756"/>